<feature type="transmembrane region" description="Helical" evidence="1">
    <location>
        <begin position="213"/>
        <end position="238"/>
    </location>
</feature>
<evidence type="ECO:0000256" key="1">
    <source>
        <dbReference type="SAM" id="Phobius"/>
    </source>
</evidence>
<feature type="transmembrane region" description="Helical" evidence="1">
    <location>
        <begin position="338"/>
        <end position="357"/>
    </location>
</feature>
<name>A0A1F6APM2_9BACT</name>
<organism evidence="2 3">
    <name type="scientific">Candidatus Gottesmanbacteria bacterium RIFCSPLOWO2_01_FULL_39_12b</name>
    <dbReference type="NCBI Taxonomy" id="1798388"/>
    <lineage>
        <taxon>Bacteria</taxon>
        <taxon>Candidatus Gottesmaniibacteriota</taxon>
    </lineage>
</organism>
<feature type="transmembrane region" description="Helical" evidence="1">
    <location>
        <begin position="181"/>
        <end position="201"/>
    </location>
</feature>
<sequence length="498" mass="59214">MNKWLKSLFKTYFFILFPFIVVFTVSLYVPSDSDIGWHLKYGEYFFQNHRILKENIYTTMMPGYHWINSSWAIDLVTYLAFSKFGFYGLSVLGALVITGIFYFLSRAFKLTFWEQAVLFPIILFLEKPLFEVSFRGQLITLLFIGILYAILKKFEEGKKYWLIGIIPLFIFWSNLHGQFILGLSLLALWIAFYLVKLYLININQRKIKDLIKIALVLMLIFVSGIAATLINPFGLGIYQEALRHFGNPLQQFIIEWLPLEKWSGLWWTMIFWDTVVIFSLWQIYRRNEWLKNLPWIIPVIILMILSGSVRRYFWTMILVSIPVVRYLAVLFKPKKSQIATIIALFIFLSVYFFAVLVKAPQENIAGMNWDRFCYQFVRCSPKSAEYLVKNKIPGKMMTFYNWGGWLIWKYPEIKTSIDGRMHLWRDEKGYSAFMDYYPYEQNWDDIDKSDYDIVYMTPAKAIHRRLMELVDQKKWVIAYQDNFATVFVRKSLESKIPH</sequence>
<dbReference type="Proteomes" id="UP000176609">
    <property type="component" value="Unassembled WGS sequence"/>
</dbReference>
<feature type="transmembrane region" description="Helical" evidence="1">
    <location>
        <begin position="289"/>
        <end position="306"/>
    </location>
</feature>
<evidence type="ECO:0008006" key="4">
    <source>
        <dbReference type="Google" id="ProtNLM"/>
    </source>
</evidence>
<reference evidence="2 3" key="1">
    <citation type="journal article" date="2016" name="Nat. Commun.">
        <title>Thousands of microbial genomes shed light on interconnected biogeochemical processes in an aquifer system.</title>
        <authorList>
            <person name="Anantharaman K."/>
            <person name="Brown C.T."/>
            <person name="Hug L.A."/>
            <person name="Sharon I."/>
            <person name="Castelle C.J."/>
            <person name="Probst A.J."/>
            <person name="Thomas B.C."/>
            <person name="Singh A."/>
            <person name="Wilkins M.J."/>
            <person name="Karaoz U."/>
            <person name="Brodie E.L."/>
            <person name="Williams K.H."/>
            <person name="Hubbard S.S."/>
            <person name="Banfield J.F."/>
        </authorList>
    </citation>
    <scope>NUCLEOTIDE SEQUENCE [LARGE SCALE GENOMIC DNA]</scope>
</reference>
<keyword evidence="1" id="KW-0812">Transmembrane</keyword>
<feature type="transmembrane region" description="Helical" evidence="1">
    <location>
        <begin position="265"/>
        <end position="284"/>
    </location>
</feature>
<feature type="transmembrane region" description="Helical" evidence="1">
    <location>
        <begin position="312"/>
        <end position="331"/>
    </location>
</feature>
<feature type="transmembrane region" description="Helical" evidence="1">
    <location>
        <begin position="84"/>
        <end position="103"/>
    </location>
</feature>
<evidence type="ECO:0000313" key="2">
    <source>
        <dbReference type="EMBL" id="OGG26626.1"/>
    </source>
</evidence>
<comment type="caution">
    <text evidence="2">The sequence shown here is derived from an EMBL/GenBank/DDBJ whole genome shotgun (WGS) entry which is preliminary data.</text>
</comment>
<feature type="transmembrane region" description="Helical" evidence="1">
    <location>
        <begin position="132"/>
        <end position="151"/>
    </location>
</feature>
<accession>A0A1F6APM2</accession>
<dbReference type="EMBL" id="MFJR01000007">
    <property type="protein sequence ID" value="OGG26626.1"/>
    <property type="molecule type" value="Genomic_DNA"/>
</dbReference>
<keyword evidence="1" id="KW-1133">Transmembrane helix</keyword>
<dbReference type="AlphaFoldDB" id="A0A1F6APM2"/>
<feature type="transmembrane region" description="Helical" evidence="1">
    <location>
        <begin position="12"/>
        <end position="29"/>
    </location>
</feature>
<evidence type="ECO:0000313" key="3">
    <source>
        <dbReference type="Proteomes" id="UP000176609"/>
    </source>
</evidence>
<protein>
    <recommendedName>
        <fullName evidence="4">Glycosyltransferase RgtA/B/C/D-like domain-containing protein</fullName>
    </recommendedName>
</protein>
<proteinExistence type="predicted"/>
<gene>
    <name evidence="2" type="ORF">A2960_00445</name>
</gene>
<keyword evidence="1" id="KW-0472">Membrane</keyword>